<proteinExistence type="predicted"/>
<gene>
    <name evidence="4" type="ORF">E6C70_08380</name>
</gene>
<dbReference type="SUPFAM" id="SSF51556">
    <property type="entry name" value="Metallo-dependent hydrolases"/>
    <property type="match status" value="1"/>
</dbReference>
<evidence type="ECO:0000256" key="2">
    <source>
        <dbReference type="SAM" id="MobiDB-lite"/>
    </source>
</evidence>
<dbReference type="PANTHER" id="PTHR21240">
    <property type="entry name" value="2-AMINO-3-CARBOXYLMUCONATE-6-SEMIALDEHYDE DECARBOXYLASE"/>
    <property type="match status" value="1"/>
</dbReference>
<dbReference type="PANTHER" id="PTHR21240:SF28">
    <property type="entry name" value="ISO-OROTATE DECARBOXYLASE (EUROFUNG)"/>
    <property type="match status" value="1"/>
</dbReference>
<dbReference type="InterPro" id="IPR032465">
    <property type="entry name" value="ACMSD"/>
</dbReference>
<evidence type="ECO:0000313" key="5">
    <source>
        <dbReference type="Proteomes" id="UP000307380"/>
    </source>
</evidence>
<keyword evidence="1" id="KW-0456">Lyase</keyword>
<evidence type="ECO:0000313" key="4">
    <source>
        <dbReference type="EMBL" id="THG34297.1"/>
    </source>
</evidence>
<dbReference type="GO" id="GO:0016787">
    <property type="term" value="F:hydrolase activity"/>
    <property type="evidence" value="ECO:0007669"/>
    <property type="project" value="UniProtKB-KW"/>
</dbReference>
<dbReference type="AlphaFoldDB" id="A0A4V3WU62"/>
<dbReference type="GO" id="GO:0005737">
    <property type="term" value="C:cytoplasm"/>
    <property type="evidence" value="ECO:0007669"/>
    <property type="project" value="TreeGrafter"/>
</dbReference>
<evidence type="ECO:0000259" key="3">
    <source>
        <dbReference type="Pfam" id="PF04909"/>
    </source>
</evidence>
<reference evidence="4 5" key="1">
    <citation type="submission" date="2019-04" db="EMBL/GenBank/DDBJ databases">
        <authorList>
            <person name="Jiang L."/>
        </authorList>
    </citation>
    <scope>NUCLEOTIDE SEQUENCE [LARGE SCALE GENOMIC DNA]</scope>
    <source>
        <strain evidence="4 5">YIM 131861</strain>
    </source>
</reference>
<keyword evidence="4" id="KW-0378">Hydrolase</keyword>
<comment type="caution">
    <text evidence="4">The sequence shown here is derived from an EMBL/GenBank/DDBJ whole genome shotgun (WGS) entry which is preliminary data.</text>
</comment>
<dbReference type="Gene3D" id="3.20.20.140">
    <property type="entry name" value="Metal-dependent hydrolases"/>
    <property type="match status" value="1"/>
</dbReference>
<evidence type="ECO:0000256" key="1">
    <source>
        <dbReference type="ARBA" id="ARBA00023239"/>
    </source>
</evidence>
<organism evidence="4 5">
    <name type="scientific">Orlajensenia flava</name>
    <dbReference type="NCBI Taxonomy" id="2565934"/>
    <lineage>
        <taxon>Bacteria</taxon>
        <taxon>Bacillati</taxon>
        <taxon>Actinomycetota</taxon>
        <taxon>Actinomycetes</taxon>
        <taxon>Micrococcales</taxon>
        <taxon>Microbacteriaceae</taxon>
        <taxon>Orlajensenia</taxon>
    </lineage>
</organism>
<dbReference type="InterPro" id="IPR006680">
    <property type="entry name" value="Amidohydro-rel"/>
</dbReference>
<dbReference type="InterPro" id="IPR032466">
    <property type="entry name" value="Metal_Hydrolase"/>
</dbReference>
<sequence>MRLSGGEHGRRRPMTEPSPLTGRDSAWGFPIIDFHCHFPVPDEHPDPAEAAYRAEFGDAKADKLEADWRWYQEQWWTNYGFPFPEDVEPAASVQARRWTAEVEDAQLDAVVFMTGGGNDALADAIADDPRLLGFAHHDPFAPNAAAELHRAVTERGLRGYKVIAPTLPGPIDSRELYPVWQTAEDLGIPVLIHFGPNNGGGGTGWHQNIDPLRLHEVAKAFTDTAFVIPHFGCGYPRELLHLMWACRNVHVDTSGNNEWIRWMPDRFTLADYFRTFFETVGPSRIVFGSDSASFPRGLARRYYDEQVRIVREMGMTDADRHLVFSGNAARLLGLS</sequence>
<keyword evidence="5" id="KW-1185">Reference proteome</keyword>
<protein>
    <submittedName>
        <fullName evidence="4">Amidohydrolase</fullName>
    </submittedName>
</protein>
<dbReference type="GO" id="GO:0016831">
    <property type="term" value="F:carboxy-lyase activity"/>
    <property type="evidence" value="ECO:0007669"/>
    <property type="project" value="InterPro"/>
</dbReference>
<dbReference type="Proteomes" id="UP000307380">
    <property type="component" value="Unassembled WGS sequence"/>
</dbReference>
<name>A0A4V3WU62_9MICO</name>
<accession>A0A4V3WU62</accession>
<dbReference type="OrthoDB" id="5450317at2"/>
<feature type="region of interest" description="Disordered" evidence="2">
    <location>
        <begin position="1"/>
        <end position="23"/>
    </location>
</feature>
<dbReference type="Pfam" id="PF04909">
    <property type="entry name" value="Amidohydro_2"/>
    <property type="match status" value="1"/>
</dbReference>
<dbReference type="GO" id="GO:0019748">
    <property type="term" value="P:secondary metabolic process"/>
    <property type="evidence" value="ECO:0007669"/>
    <property type="project" value="TreeGrafter"/>
</dbReference>
<feature type="domain" description="Amidohydrolase-related" evidence="3">
    <location>
        <begin position="32"/>
        <end position="334"/>
    </location>
</feature>
<dbReference type="EMBL" id="SSSN01000005">
    <property type="protein sequence ID" value="THG34297.1"/>
    <property type="molecule type" value="Genomic_DNA"/>
</dbReference>